<dbReference type="Pfam" id="PF13524">
    <property type="entry name" value="Glyco_trans_1_2"/>
    <property type="match status" value="1"/>
</dbReference>
<name>A0ABP7PLZ7_9GAMM</name>
<dbReference type="InterPro" id="IPR055259">
    <property type="entry name" value="YkvP/CgeB_Glyco_trans-like"/>
</dbReference>
<sequence>MRILHIAHQQLRKYGHLRVSWAQKLYFGLIRNGWLVQSFSERDVAAFEAPFGIRDLGHKKANKRLLQTIEAFEPDLIIIGHADIITNETLEQARVLRPGLVIAGCNNDPLFVPVNAEKIRHRCKVVDAMFVSTGERELQQFSGDRARLWHMPNPVDEAIDVYDASSRSALVNDLVFCSKETAHTQRGAVVKYLLDHLPDDFSFLTPGSFGEPGVWGRDYERVLAESKMGLNLNRQEGLHWYSSARMAQLAGNGLLTFTHGSGDFQSLFPEETLVYFNSREELLQKLIEFHRDDAKRRDWAARTRQFFHAHINSNLYASYIVEAAMQRPLSHDYVWHGQHER</sequence>
<reference evidence="3" key="1">
    <citation type="journal article" date="2019" name="Int. J. Syst. Evol. Microbiol.">
        <title>The Global Catalogue of Microorganisms (GCM) 10K type strain sequencing project: providing services to taxonomists for standard genome sequencing and annotation.</title>
        <authorList>
            <consortium name="The Broad Institute Genomics Platform"/>
            <consortium name="The Broad Institute Genome Sequencing Center for Infectious Disease"/>
            <person name="Wu L."/>
            <person name="Ma J."/>
        </authorList>
    </citation>
    <scope>NUCLEOTIDE SEQUENCE [LARGE SCALE GENOMIC DNA]</scope>
    <source>
        <strain evidence="3">JCM 17555</strain>
    </source>
</reference>
<evidence type="ECO:0000259" key="1">
    <source>
        <dbReference type="Pfam" id="PF13524"/>
    </source>
</evidence>
<accession>A0ABP7PLZ7</accession>
<keyword evidence="3" id="KW-1185">Reference proteome</keyword>
<gene>
    <name evidence="2" type="ORF">GCM10022278_26960</name>
</gene>
<comment type="caution">
    <text evidence="2">The sequence shown here is derived from an EMBL/GenBank/DDBJ whole genome shotgun (WGS) entry which is preliminary data.</text>
</comment>
<dbReference type="EMBL" id="BAABBO010000011">
    <property type="protein sequence ID" value="GAA3967832.1"/>
    <property type="molecule type" value="Genomic_DNA"/>
</dbReference>
<evidence type="ECO:0000313" key="3">
    <source>
        <dbReference type="Proteomes" id="UP001501337"/>
    </source>
</evidence>
<proteinExistence type="predicted"/>
<feature type="domain" description="Spore protein YkvP/CgeB glycosyl transferase-like" evidence="1">
    <location>
        <begin position="212"/>
        <end position="313"/>
    </location>
</feature>
<dbReference type="Proteomes" id="UP001501337">
    <property type="component" value="Unassembled WGS sequence"/>
</dbReference>
<protein>
    <recommendedName>
        <fullName evidence="1">Spore protein YkvP/CgeB glycosyl transferase-like domain-containing protein</fullName>
    </recommendedName>
</protein>
<dbReference type="RefSeq" id="WP_344807210.1">
    <property type="nucleotide sequence ID" value="NZ_BAABBO010000011.1"/>
</dbReference>
<organism evidence="2 3">
    <name type="scientific">Allohahella marinimesophila</name>
    <dbReference type="NCBI Taxonomy" id="1054972"/>
    <lineage>
        <taxon>Bacteria</taxon>
        <taxon>Pseudomonadati</taxon>
        <taxon>Pseudomonadota</taxon>
        <taxon>Gammaproteobacteria</taxon>
        <taxon>Oceanospirillales</taxon>
        <taxon>Hahellaceae</taxon>
        <taxon>Allohahella</taxon>
    </lineage>
</organism>
<evidence type="ECO:0000313" key="2">
    <source>
        <dbReference type="EMBL" id="GAA3967832.1"/>
    </source>
</evidence>